<dbReference type="Pfam" id="PF20430">
    <property type="entry name" value="Eplus_motif"/>
    <property type="match status" value="1"/>
</dbReference>
<organism evidence="5 6">
    <name type="scientific">Acorus gramineus</name>
    <name type="common">Dwarf sweet flag</name>
    <dbReference type="NCBI Taxonomy" id="55184"/>
    <lineage>
        <taxon>Eukaryota</taxon>
        <taxon>Viridiplantae</taxon>
        <taxon>Streptophyta</taxon>
        <taxon>Embryophyta</taxon>
        <taxon>Tracheophyta</taxon>
        <taxon>Spermatophyta</taxon>
        <taxon>Magnoliopsida</taxon>
        <taxon>Liliopsida</taxon>
        <taxon>Acoraceae</taxon>
        <taxon>Acorus</taxon>
    </lineage>
</organism>
<dbReference type="Pfam" id="PF13041">
    <property type="entry name" value="PPR_2"/>
    <property type="match status" value="1"/>
</dbReference>
<dbReference type="InterPro" id="IPR002885">
    <property type="entry name" value="PPR_rpt"/>
</dbReference>
<dbReference type="FunFam" id="1.25.40.10:FF:000325">
    <property type="entry name" value="Pentatricopeptide repeat-containing protein At4g14820"/>
    <property type="match status" value="1"/>
</dbReference>
<dbReference type="Pfam" id="PF20431">
    <property type="entry name" value="E_motif"/>
    <property type="match status" value="1"/>
</dbReference>
<dbReference type="Pfam" id="PF14432">
    <property type="entry name" value="DYW_deaminase"/>
    <property type="match status" value="1"/>
</dbReference>
<dbReference type="InterPro" id="IPR046960">
    <property type="entry name" value="PPR_At4g14850-like_plant"/>
</dbReference>
<dbReference type="GO" id="GO:0008270">
    <property type="term" value="F:zinc ion binding"/>
    <property type="evidence" value="ECO:0007669"/>
    <property type="project" value="InterPro"/>
</dbReference>
<evidence type="ECO:0000256" key="1">
    <source>
        <dbReference type="ARBA" id="ARBA00006643"/>
    </source>
</evidence>
<accession>A0AAV9B4A9</accession>
<dbReference type="PANTHER" id="PTHR47926:SF347">
    <property type="entry name" value="PENTATRICOPEPTIDE REPEAT-CONTAINING PROTEIN"/>
    <property type="match status" value="1"/>
</dbReference>
<keyword evidence="2" id="KW-0677">Repeat</keyword>
<dbReference type="InterPro" id="IPR046849">
    <property type="entry name" value="E2_motif"/>
</dbReference>
<reference evidence="5" key="2">
    <citation type="submission" date="2023-06" db="EMBL/GenBank/DDBJ databases">
        <authorList>
            <person name="Ma L."/>
            <person name="Liu K.-W."/>
            <person name="Li Z."/>
            <person name="Hsiao Y.-Y."/>
            <person name="Qi Y."/>
            <person name="Fu T."/>
            <person name="Tang G."/>
            <person name="Zhang D."/>
            <person name="Sun W.-H."/>
            <person name="Liu D.-K."/>
            <person name="Li Y."/>
            <person name="Chen G.-Z."/>
            <person name="Liu X.-D."/>
            <person name="Liao X.-Y."/>
            <person name="Jiang Y.-T."/>
            <person name="Yu X."/>
            <person name="Hao Y."/>
            <person name="Huang J."/>
            <person name="Zhao X.-W."/>
            <person name="Ke S."/>
            <person name="Chen Y.-Y."/>
            <person name="Wu W.-L."/>
            <person name="Hsu J.-L."/>
            <person name="Lin Y.-F."/>
            <person name="Huang M.-D."/>
            <person name="Li C.-Y."/>
            <person name="Huang L."/>
            <person name="Wang Z.-W."/>
            <person name="Zhao X."/>
            <person name="Zhong W.-Y."/>
            <person name="Peng D.-H."/>
            <person name="Ahmad S."/>
            <person name="Lan S."/>
            <person name="Zhang J.-S."/>
            <person name="Tsai W.-C."/>
            <person name="Van De Peer Y."/>
            <person name="Liu Z.-J."/>
        </authorList>
    </citation>
    <scope>NUCLEOTIDE SEQUENCE</scope>
    <source>
        <strain evidence="5">SCP</strain>
        <tissue evidence="5">Leaves</tissue>
    </source>
</reference>
<reference evidence="5" key="1">
    <citation type="journal article" date="2023" name="Nat. Commun.">
        <title>Diploid and tetraploid genomes of Acorus and the evolution of monocots.</title>
        <authorList>
            <person name="Ma L."/>
            <person name="Liu K.W."/>
            <person name="Li Z."/>
            <person name="Hsiao Y.Y."/>
            <person name="Qi Y."/>
            <person name="Fu T."/>
            <person name="Tang G.D."/>
            <person name="Zhang D."/>
            <person name="Sun W.H."/>
            <person name="Liu D.K."/>
            <person name="Li Y."/>
            <person name="Chen G.Z."/>
            <person name="Liu X.D."/>
            <person name="Liao X.Y."/>
            <person name="Jiang Y.T."/>
            <person name="Yu X."/>
            <person name="Hao Y."/>
            <person name="Huang J."/>
            <person name="Zhao X.W."/>
            <person name="Ke S."/>
            <person name="Chen Y.Y."/>
            <person name="Wu W.L."/>
            <person name="Hsu J.L."/>
            <person name="Lin Y.F."/>
            <person name="Huang M.D."/>
            <person name="Li C.Y."/>
            <person name="Huang L."/>
            <person name="Wang Z.W."/>
            <person name="Zhao X."/>
            <person name="Zhong W.Y."/>
            <person name="Peng D.H."/>
            <person name="Ahmad S."/>
            <person name="Lan S."/>
            <person name="Zhang J.S."/>
            <person name="Tsai W.C."/>
            <person name="Van de Peer Y."/>
            <person name="Liu Z.J."/>
        </authorList>
    </citation>
    <scope>NUCLEOTIDE SEQUENCE</scope>
    <source>
        <strain evidence="5">SCP</strain>
    </source>
</reference>
<evidence type="ECO:0000313" key="5">
    <source>
        <dbReference type="EMBL" id="KAK1270949.1"/>
    </source>
</evidence>
<dbReference type="SUPFAM" id="SSF48452">
    <property type="entry name" value="TPR-like"/>
    <property type="match status" value="1"/>
</dbReference>
<feature type="repeat" description="PPR" evidence="3">
    <location>
        <begin position="23"/>
        <end position="57"/>
    </location>
</feature>
<feature type="repeat" description="PPR" evidence="3">
    <location>
        <begin position="58"/>
        <end position="93"/>
    </location>
</feature>
<name>A0AAV9B4A9_ACOGR</name>
<dbReference type="Proteomes" id="UP001179952">
    <property type="component" value="Unassembled WGS sequence"/>
</dbReference>
<dbReference type="GO" id="GO:0009451">
    <property type="term" value="P:RNA modification"/>
    <property type="evidence" value="ECO:0007669"/>
    <property type="project" value="InterPro"/>
</dbReference>
<dbReference type="PANTHER" id="PTHR47926">
    <property type="entry name" value="PENTATRICOPEPTIDE REPEAT-CONTAINING PROTEIN"/>
    <property type="match status" value="1"/>
</dbReference>
<evidence type="ECO:0000313" key="6">
    <source>
        <dbReference type="Proteomes" id="UP001179952"/>
    </source>
</evidence>
<protein>
    <submittedName>
        <fullName evidence="5">Pentatricopeptide repeat-containing protein</fullName>
    </submittedName>
</protein>
<dbReference type="Pfam" id="PF01535">
    <property type="entry name" value="PPR"/>
    <property type="match status" value="1"/>
</dbReference>
<evidence type="ECO:0000256" key="2">
    <source>
        <dbReference type="ARBA" id="ARBA00022737"/>
    </source>
</evidence>
<dbReference type="AlphaFoldDB" id="A0AAV9B4A9"/>
<dbReference type="InterPro" id="IPR046848">
    <property type="entry name" value="E_motif"/>
</dbReference>
<evidence type="ECO:0000259" key="4">
    <source>
        <dbReference type="Pfam" id="PF14432"/>
    </source>
</evidence>
<proteinExistence type="inferred from homology"/>
<dbReference type="NCBIfam" id="TIGR00756">
    <property type="entry name" value="PPR"/>
    <property type="match status" value="2"/>
</dbReference>
<comment type="caution">
    <text evidence="5">The sequence shown here is derived from an EMBL/GenBank/DDBJ whole genome shotgun (WGS) entry which is preliminary data.</text>
</comment>
<gene>
    <name evidence="5" type="ORF">QJS04_geneDACA013049</name>
</gene>
<dbReference type="InterPro" id="IPR011990">
    <property type="entry name" value="TPR-like_helical_dom_sf"/>
</dbReference>
<dbReference type="GO" id="GO:0003723">
    <property type="term" value="F:RNA binding"/>
    <property type="evidence" value="ECO:0007669"/>
    <property type="project" value="InterPro"/>
</dbReference>
<dbReference type="PROSITE" id="PS51375">
    <property type="entry name" value="PPR"/>
    <property type="match status" value="2"/>
</dbReference>
<sequence length="339" mass="37857">MYAKCGSVEDAVRVFEGMGQRRNVISWTSVITGLAMHGEGARALGMFDRMVTEGVTPNEVTFVGVLYACGHAGMVEEGRRVFKSMVEEHGIEPRQEHYGCVVDLLGRAKRLDEAHCLVESMPFRPSVVVWGSLLAACRVHGDVELGELAATRLLELDPDHDGAHVLLSNIYAKRRRWEDVKRIREAMKRRRISKERGRSWVELGGEVHEFGAGDESHPRSGEIRAKLGEIVGELRRVGYEPDAKSALIDLEEEEERREAVLGHGEKLAVALGLIEVGRRRSGGGGGGRCVRIVKNLRVCEDCHVFMKLVSGVYGVEVVLRDRSRFHHFRDGVCSCNDFW</sequence>
<comment type="similarity">
    <text evidence="1">Belongs to the PPR family. PCMP-H subfamily.</text>
</comment>
<dbReference type="Gene3D" id="1.25.40.10">
    <property type="entry name" value="Tetratricopeptide repeat domain"/>
    <property type="match status" value="1"/>
</dbReference>
<keyword evidence="6" id="KW-1185">Reference proteome</keyword>
<feature type="domain" description="DYW" evidence="4">
    <location>
        <begin position="238"/>
        <end position="339"/>
    </location>
</feature>
<dbReference type="EMBL" id="JAUJYN010000005">
    <property type="protein sequence ID" value="KAK1270949.1"/>
    <property type="molecule type" value="Genomic_DNA"/>
</dbReference>
<evidence type="ECO:0000256" key="3">
    <source>
        <dbReference type="PROSITE-ProRule" id="PRU00708"/>
    </source>
</evidence>
<dbReference type="InterPro" id="IPR032867">
    <property type="entry name" value="DYW_dom"/>
</dbReference>